<dbReference type="PROSITE" id="PS50977">
    <property type="entry name" value="HTH_TETR_2"/>
    <property type="match status" value="1"/>
</dbReference>
<reference evidence="4" key="2">
    <citation type="submission" date="2024-06" db="EMBL/GenBank/DDBJ databases">
        <title>Caproicibacterium argilliputei sp. nov, a novel caproic acid producing anaerobic bacterium isolated from pit mud.</title>
        <authorList>
            <person name="Xia S."/>
        </authorList>
    </citation>
    <scope>NUCLEOTIDE SEQUENCE</scope>
    <source>
        <strain evidence="4">ZCY20-5</strain>
    </source>
</reference>
<evidence type="ECO:0000313" key="4">
    <source>
        <dbReference type="EMBL" id="WOC31492.1"/>
    </source>
</evidence>
<protein>
    <submittedName>
        <fullName evidence="4">TetR/AcrR family transcriptional regulator</fullName>
    </submittedName>
</protein>
<dbReference type="EMBL" id="CP135996">
    <property type="protein sequence ID" value="WOC31492.1"/>
    <property type="molecule type" value="Genomic_DNA"/>
</dbReference>
<keyword evidence="5" id="KW-1185">Reference proteome</keyword>
<dbReference type="InterPro" id="IPR039532">
    <property type="entry name" value="TetR_C_Firmicutes"/>
</dbReference>
<dbReference type="AlphaFoldDB" id="A0AA97D8M3"/>
<sequence>MPKYAKQAFADSLKKMLAQKPLDHITVKDLVEDCGVSRQAFYYHFSDIYALVEWIFMEETSAALADHCSVDTWQQGYCCVLKRMRENKNLVLNSYRSLSRENLEAFMYRVLYQVIYPVVEEQAAGLRVEKKHKAFIARFYSLAIVAMGLDWVRTGMREEPEEIVEQVATLVKGDFRKALKRYAI</sequence>
<evidence type="ECO:0000259" key="3">
    <source>
        <dbReference type="PROSITE" id="PS50977"/>
    </source>
</evidence>
<accession>A0AA97D8M3</accession>
<evidence type="ECO:0000256" key="2">
    <source>
        <dbReference type="PROSITE-ProRule" id="PRU00335"/>
    </source>
</evidence>
<name>A0AA97D8M3_9FIRM</name>
<dbReference type="Pfam" id="PF00440">
    <property type="entry name" value="TetR_N"/>
    <property type="match status" value="1"/>
</dbReference>
<dbReference type="RefSeq" id="WP_275846226.1">
    <property type="nucleotide sequence ID" value="NZ_CP135996.1"/>
</dbReference>
<dbReference type="GO" id="GO:0003677">
    <property type="term" value="F:DNA binding"/>
    <property type="evidence" value="ECO:0007669"/>
    <property type="project" value="UniProtKB-UniRule"/>
</dbReference>
<dbReference type="InterPro" id="IPR009057">
    <property type="entry name" value="Homeodomain-like_sf"/>
</dbReference>
<dbReference type="Proteomes" id="UP001300604">
    <property type="component" value="Chromosome"/>
</dbReference>
<feature type="DNA-binding region" description="H-T-H motif" evidence="2">
    <location>
        <begin position="26"/>
        <end position="45"/>
    </location>
</feature>
<dbReference type="Pfam" id="PF14278">
    <property type="entry name" value="TetR_C_8"/>
    <property type="match status" value="1"/>
</dbReference>
<feature type="domain" description="HTH tetR-type" evidence="3">
    <location>
        <begin position="3"/>
        <end position="63"/>
    </location>
</feature>
<dbReference type="PANTHER" id="PTHR43479">
    <property type="entry name" value="ACREF/ENVCD OPERON REPRESSOR-RELATED"/>
    <property type="match status" value="1"/>
</dbReference>
<gene>
    <name evidence="4" type="ORF">PXC00_09745</name>
</gene>
<dbReference type="InterPro" id="IPR001647">
    <property type="entry name" value="HTH_TetR"/>
</dbReference>
<dbReference type="PANTHER" id="PTHR43479:SF7">
    <property type="entry name" value="TETR-FAMILY TRANSCRIPTIONAL REGULATOR"/>
    <property type="match status" value="1"/>
</dbReference>
<dbReference type="InterPro" id="IPR050624">
    <property type="entry name" value="HTH-type_Tx_Regulator"/>
</dbReference>
<evidence type="ECO:0000256" key="1">
    <source>
        <dbReference type="ARBA" id="ARBA00023125"/>
    </source>
</evidence>
<dbReference type="Gene3D" id="1.10.357.10">
    <property type="entry name" value="Tetracycline Repressor, domain 2"/>
    <property type="match status" value="1"/>
</dbReference>
<dbReference type="KEGG" id="carl:PXC00_09745"/>
<proteinExistence type="predicted"/>
<keyword evidence="1 2" id="KW-0238">DNA-binding</keyword>
<dbReference type="SUPFAM" id="SSF46689">
    <property type="entry name" value="Homeodomain-like"/>
    <property type="match status" value="1"/>
</dbReference>
<organism evidence="4 5">
    <name type="scientific">Caproicibacterium argilliputei</name>
    <dbReference type="NCBI Taxonomy" id="3030016"/>
    <lineage>
        <taxon>Bacteria</taxon>
        <taxon>Bacillati</taxon>
        <taxon>Bacillota</taxon>
        <taxon>Clostridia</taxon>
        <taxon>Eubacteriales</taxon>
        <taxon>Oscillospiraceae</taxon>
        <taxon>Caproicibacterium</taxon>
    </lineage>
</organism>
<evidence type="ECO:0000313" key="5">
    <source>
        <dbReference type="Proteomes" id="UP001300604"/>
    </source>
</evidence>
<reference evidence="4" key="1">
    <citation type="submission" date="2023-09" db="EMBL/GenBank/DDBJ databases">
        <authorList>
            <person name="Zeng C."/>
        </authorList>
    </citation>
    <scope>NUCLEOTIDE SEQUENCE</scope>
    <source>
        <strain evidence="4">ZCY20-5</strain>
    </source>
</reference>